<gene>
    <name evidence="2" type="ORF">DND132_1942</name>
</gene>
<dbReference type="Proteomes" id="UP000007845">
    <property type="component" value="Chromosome"/>
</dbReference>
<feature type="transmembrane region" description="Helical" evidence="1">
    <location>
        <begin position="239"/>
        <end position="256"/>
    </location>
</feature>
<keyword evidence="1" id="KW-1133">Transmembrane helix</keyword>
<proteinExistence type="predicted"/>
<feature type="transmembrane region" description="Helical" evidence="1">
    <location>
        <begin position="326"/>
        <end position="351"/>
    </location>
</feature>
<feature type="transmembrane region" description="Helical" evidence="1">
    <location>
        <begin position="204"/>
        <end position="227"/>
    </location>
</feature>
<name>F0JGV8_9BACT</name>
<keyword evidence="1" id="KW-0472">Membrane</keyword>
<feature type="transmembrane region" description="Helical" evidence="1">
    <location>
        <begin position="106"/>
        <end position="125"/>
    </location>
</feature>
<feature type="transmembrane region" description="Helical" evidence="1">
    <location>
        <begin position="137"/>
        <end position="158"/>
    </location>
</feature>
<evidence type="ECO:0008006" key="4">
    <source>
        <dbReference type="Google" id="ProtNLM"/>
    </source>
</evidence>
<feature type="transmembrane region" description="Helical" evidence="1">
    <location>
        <begin position="45"/>
        <end position="63"/>
    </location>
</feature>
<organism evidence="2 3">
    <name type="scientific">Pseudodesulfovibrio mercurii</name>
    <dbReference type="NCBI Taxonomy" id="641491"/>
    <lineage>
        <taxon>Bacteria</taxon>
        <taxon>Pseudomonadati</taxon>
        <taxon>Thermodesulfobacteriota</taxon>
        <taxon>Desulfovibrionia</taxon>
        <taxon>Desulfovibrionales</taxon>
        <taxon>Desulfovibrionaceae</taxon>
    </lineage>
</organism>
<feature type="transmembrane region" description="Helical" evidence="1">
    <location>
        <begin position="382"/>
        <end position="398"/>
    </location>
</feature>
<dbReference type="eggNOG" id="ENOG50317NA">
    <property type="taxonomic scope" value="Bacteria"/>
</dbReference>
<accession>F0JGV8</accession>
<reference evidence="2 3" key="1">
    <citation type="journal article" date="2011" name="J. Bacteriol.">
        <title>Genome sequence of the mercury-methylating strain Desulfovibrio desulfuricans ND132.</title>
        <authorList>
            <person name="Brown S.D."/>
            <person name="Gilmour C.C."/>
            <person name="Kucken A.M."/>
            <person name="Wall J.D."/>
            <person name="Elias D.A."/>
            <person name="Brandt C.C."/>
            <person name="Podar M."/>
            <person name="Chertkov O."/>
            <person name="Held B."/>
            <person name="Bruce D.C."/>
            <person name="Detter J.C."/>
            <person name="Tapia R."/>
            <person name="Han C.S."/>
            <person name="Goodwin L.A."/>
            <person name="Cheng J.F."/>
            <person name="Pitluck S."/>
            <person name="Woyke T."/>
            <person name="Mikhailova N."/>
            <person name="Ivanova N.N."/>
            <person name="Han J."/>
            <person name="Lucas S."/>
            <person name="Lapidus A.L."/>
            <person name="Land M.L."/>
            <person name="Hauser L.J."/>
            <person name="Palumbo A.V."/>
        </authorList>
    </citation>
    <scope>NUCLEOTIDE SEQUENCE [LARGE SCALE GENOMIC DNA]</scope>
    <source>
        <strain evidence="2 3">ND132</strain>
    </source>
</reference>
<keyword evidence="1" id="KW-0812">Transmembrane</keyword>
<keyword evidence="3" id="KW-1185">Reference proteome</keyword>
<evidence type="ECO:0000313" key="3">
    <source>
        <dbReference type="Proteomes" id="UP000007845"/>
    </source>
</evidence>
<dbReference type="STRING" id="641491.DND132_1942"/>
<dbReference type="EMBL" id="CP003220">
    <property type="protein sequence ID" value="EGB15148.1"/>
    <property type="molecule type" value="Genomic_DNA"/>
</dbReference>
<dbReference type="KEGG" id="ddn:DND132_1942"/>
<protein>
    <recommendedName>
        <fullName evidence="4">O-antigen polymerase</fullName>
    </recommendedName>
</protein>
<dbReference type="HOGENOM" id="CLU_643605_0_0_7"/>
<feature type="transmembrane region" description="Helical" evidence="1">
    <location>
        <begin position="75"/>
        <end position="94"/>
    </location>
</feature>
<dbReference type="AlphaFoldDB" id="F0JGV8"/>
<evidence type="ECO:0000256" key="1">
    <source>
        <dbReference type="SAM" id="Phobius"/>
    </source>
</evidence>
<evidence type="ECO:0000313" key="2">
    <source>
        <dbReference type="EMBL" id="EGB15148.1"/>
    </source>
</evidence>
<sequence precursor="true">MRMEQEQPKKRTRSRLAALPLAVACAAVPVGTLLSRFAGPGPESSPFLPWVILAALGTVHAILFRRSGQRLRARFFAELCMFAALSAVVVLYHRDILYQLENFTPIVPELVPVIMLGFCGLWVLTFGQPDRAAFQRWGSVLGLLCVADLAVEVFIYRAAPSVRWIGDADLLAGLLLVCLCASLRPGPAEGGLYEPDQGKRIYRVLILAGLLATLSRTGLFAAGWIYLCFGRGGRWFRTGVFMACLAGLAVSFRLPFTPSDLGRYVDYWLWAKSLALFSREPGLLIAGLPLDQALPFTFPPDMAPIWERVTGTPTLFGAYLSQVQSFWLRFLLGWGAILPVACLVALFVLVFRRLTRMGASLAAALFIQGMSTPLLYEPSTGAMAGLGLFLALSVYRAAPLAGPDGTRSPDPTDARPEDDLVREWDLKPL</sequence>